<evidence type="ECO:0000256" key="3">
    <source>
        <dbReference type="ARBA" id="ARBA00022737"/>
    </source>
</evidence>
<evidence type="ECO:0000256" key="2">
    <source>
        <dbReference type="ARBA" id="ARBA00022723"/>
    </source>
</evidence>
<dbReference type="FunFam" id="3.30.160.60:FF:000100">
    <property type="entry name" value="Zinc finger 45-like"/>
    <property type="match status" value="1"/>
</dbReference>
<keyword evidence="7" id="KW-0238">DNA-binding</keyword>
<evidence type="ECO:0000256" key="9">
    <source>
        <dbReference type="ARBA" id="ARBA00023242"/>
    </source>
</evidence>
<dbReference type="AlphaFoldDB" id="A0A2A6BAV5"/>
<keyword evidence="13" id="KW-1185">Reference proteome</keyword>
<dbReference type="InterPro" id="IPR013087">
    <property type="entry name" value="Znf_C2H2_type"/>
</dbReference>
<evidence type="ECO:0000256" key="6">
    <source>
        <dbReference type="ARBA" id="ARBA00023015"/>
    </source>
</evidence>
<feature type="compositionally biased region" description="Gly residues" evidence="10">
    <location>
        <begin position="238"/>
        <end position="249"/>
    </location>
</feature>
<dbReference type="GO" id="GO:0008270">
    <property type="term" value="F:zinc ion binding"/>
    <property type="evidence" value="ECO:0007669"/>
    <property type="project" value="UniProtKB-KW"/>
</dbReference>
<feature type="transmembrane region" description="Helical" evidence="11">
    <location>
        <begin position="613"/>
        <end position="635"/>
    </location>
</feature>
<keyword evidence="4" id="KW-0863">Zinc-finger</keyword>
<gene>
    <name evidence="12" type="primary">WBGene00094822</name>
</gene>
<dbReference type="GO" id="GO:0000978">
    <property type="term" value="F:RNA polymerase II cis-regulatory region sequence-specific DNA binding"/>
    <property type="evidence" value="ECO:0000318"/>
    <property type="project" value="GO_Central"/>
</dbReference>
<organism evidence="12 13">
    <name type="scientific">Pristionchus pacificus</name>
    <name type="common">Parasitic nematode worm</name>
    <dbReference type="NCBI Taxonomy" id="54126"/>
    <lineage>
        <taxon>Eukaryota</taxon>
        <taxon>Metazoa</taxon>
        <taxon>Ecdysozoa</taxon>
        <taxon>Nematoda</taxon>
        <taxon>Chromadorea</taxon>
        <taxon>Rhabditida</taxon>
        <taxon>Rhabditina</taxon>
        <taxon>Diplogasteromorpha</taxon>
        <taxon>Diplogasteroidea</taxon>
        <taxon>Neodiplogasteridae</taxon>
        <taxon>Pristionchus</taxon>
    </lineage>
</organism>
<dbReference type="GO" id="GO:0000981">
    <property type="term" value="F:DNA-binding transcription factor activity, RNA polymerase II-specific"/>
    <property type="evidence" value="ECO:0000318"/>
    <property type="project" value="GO_Central"/>
</dbReference>
<keyword evidence="9" id="KW-0539">Nucleus</keyword>
<evidence type="ECO:0000256" key="10">
    <source>
        <dbReference type="SAM" id="MobiDB-lite"/>
    </source>
</evidence>
<comment type="subcellular location">
    <subcellularLocation>
        <location evidence="1">Nucleus</location>
    </subcellularLocation>
</comment>
<evidence type="ECO:0000256" key="7">
    <source>
        <dbReference type="ARBA" id="ARBA00023125"/>
    </source>
</evidence>
<dbReference type="InterPro" id="IPR036236">
    <property type="entry name" value="Znf_C2H2_sf"/>
</dbReference>
<evidence type="ECO:0000313" key="13">
    <source>
        <dbReference type="Proteomes" id="UP000005239"/>
    </source>
</evidence>
<keyword evidence="5" id="KW-0862">Zinc</keyword>
<dbReference type="Proteomes" id="UP000005239">
    <property type="component" value="Unassembled WGS sequence"/>
</dbReference>
<dbReference type="EnsemblMetazoa" id="PPA05268.1">
    <property type="protein sequence ID" value="PPA05268.1"/>
    <property type="gene ID" value="WBGene00094822"/>
</dbReference>
<proteinExistence type="predicted"/>
<keyword evidence="2" id="KW-0479">Metal-binding</keyword>
<protein>
    <submittedName>
        <fullName evidence="12">Zinc finger protein</fullName>
    </submittedName>
</protein>
<dbReference type="GO" id="GO:0006355">
    <property type="term" value="P:regulation of DNA-templated transcription"/>
    <property type="evidence" value="ECO:0000318"/>
    <property type="project" value="GO_Central"/>
</dbReference>
<dbReference type="PANTHER" id="PTHR24409:SF295">
    <property type="entry name" value="AZ2-RELATED"/>
    <property type="match status" value="1"/>
</dbReference>
<keyword evidence="11" id="KW-1133">Transmembrane helix</keyword>
<dbReference type="GO" id="GO:0005634">
    <property type="term" value="C:nucleus"/>
    <property type="evidence" value="ECO:0007669"/>
    <property type="project" value="UniProtKB-SubCell"/>
</dbReference>
<accession>A0A8R1Y957</accession>
<dbReference type="Pfam" id="PF00096">
    <property type="entry name" value="zf-C2H2"/>
    <property type="match status" value="6"/>
</dbReference>
<dbReference type="PANTHER" id="PTHR24409">
    <property type="entry name" value="ZINC FINGER PROTEIN 142"/>
    <property type="match status" value="1"/>
</dbReference>
<dbReference type="OrthoDB" id="5781702at2759"/>
<keyword evidence="11" id="KW-0472">Membrane</keyword>
<feature type="compositionally biased region" description="Basic and acidic residues" evidence="10">
    <location>
        <begin position="1002"/>
        <end position="1013"/>
    </location>
</feature>
<dbReference type="PROSITE" id="PS50157">
    <property type="entry name" value="ZINC_FINGER_C2H2_2"/>
    <property type="match status" value="9"/>
</dbReference>
<name>A0A2A6BAV5_PRIPA</name>
<evidence type="ECO:0000256" key="4">
    <source>
        <dbReference type="ARBA" id="ARBA00022771"/>
    </source>
</evidence>
<dbReference type="Gene3D" id="3.30.160.60">
    <property type="entry name" value="Classic Zinc Finger"/>
    <property type="match status" value="7"/>
</dbReference>
<keyword evidence="8" id="KW-0804">Transcription</keyword>
<reference evidence="12" key="2">
    <citation type="submission" date="2022-06" db="UniProtKB">
        <authorList>
            <consortium name="EnsemblMetazoa"/>
        </authorList>
    </citation>
    <scope>IDENTIFICATION</scope>
    <source>
        <strain evidence="12">PS312</strain>
    </source>
</reference>
<dbReference type="GO" id="GO:0000122">
    <property type="term" value="P:negative regulation of transcription by RNA polymerase II"/>
    <property type="evidence" value="ECO:0007669"/>
    <property type="project" value="UniProtKB-ARBA"/>
</dbReference>
<dbReference type="SUPFAM" id="SSF57667">
    <property type="entry name" value="beta-beta-alpha zinc fingers"/>
    <property type="match status" value="6"/>
</dbReference>
<feature type="region of interest" description="Disordered" evidence="10">
    <location>
        <begin position="467"/>
        <end position="497"/>
    </location>
</feature>
<dbReference type="FunFam" id="3.30.160.60:FF:000149">
    <property type="entry name" value="Zinc finger protein 569"/>
    <property type="match status" value="1"/>
</dbReference>
<dbReference type="SMART" id="SM00355">
    <property type="entry name" value="ZnF_C2H2"/>
    <property type="match status" value="10"/>
</dbReference>
<feature type="region of interest" description="Disordered" evidence="10">
    <location>
        <begin position="228"/>
        <end position="276"/>
    </location>
</feature>
<keyword evidence="6" id="KW-0805">Transcription regulation</keyword>
<dbReference type="FunFam" id="3.30.160.60:FF:000446">
    <property type="entry name" value="Zinc finger protein"/>
    <property type="match status" value="1"/>
</dbReference>
<sequence length="1038" mass="117271">DEGQYCPQGILTAFSQRFDCIQTTINLSVCDALKQLCLIKKLFMTTHFFVNKIFQMFCLSKSSSKAMWFKSRKPSHDEILPLIKLNPQLDYDPKYPTVILHRDRNFEDLDSILICMGRKTSEGFIDAAPFKLYKKPPKEDPKGNISRTMRFSLLLLVFFSFTDVGTSSGPQYLEINHCMFSAFCQPFDSGNKKSDKSGKGDDNVFRAAYDSVGGFSSIGGRSGFSGSGGIGPAVDGPGSSGLSGSGSGDGYKWSGRGRLGGTSGIEESSGKGGFMSGGLARVSNTLGNFGGRKSNEGGSFGSPRAIGKNVMVGGRYFDDQKPKQSYVDSLAGGGRAPGLMNPIASKKESTNACFSNCMSGRTPSAFDEDHCKKTCGTVFDRLERAFILSSDDSIGGVVQKSVDLLKVMIDNDAKQKKLDHLAALLLKERSLFEEADKEREFHFIILSTTYPRRLEARWSGCRKGQTVKSEEETVDSASDASTEADSDDNGNDSLSNGTMRKFVRRTYSSESSMRRLRENFVLRGKLSHPQAHSFNRGITTFLTDIDEVKYPYKCDQCGKKFTQPGNLKNHIRRIYYISAEDSRLDFKCELCGERFSYLQRKTRQTQQKPLASVFYLLIFSFFGVFVVFSVTCILADDDPRKRGYEYTRNAASYYHQRTACDFMKRTTWNKIAVGEDSKKPYKCGECGKGFRIESLLAKHKGTHEPGYDPRKQEFECNICGKWLSSASSFDSHKSTHLDDNDPEQAEKKRPFKCEECGKSFRSKANLKSHMNQHKTDLVPIFDEFSDDATRRPYKCDVCSARYVNAHSLRAHMNRHLDDSDPRKAKFECNVCGKRCKLKVGLEIHVLSHLAENDPRRQEYKCDVCGKKCLTMHKQTHLDEAQRQYPFKCDLCGKGLQSNRSLRKHIQNHENGEFEPSKRPHKCKVCGKYYRTRNTLRRHMNFHTGKFPYACNICKRGFNERVALLKHVRGHEAEIDRKQNCEEQIDATELSIRRSATQTSCDTLDKENDKRGAWSDEDCTDEDETDDEEQEQSDEEEHT</sequence>
<evidence type="ECO:0000256" key="11">
    <source>
        <dbReference type="SAM" id="Phobius"/>
    </source>
</evidence>
<evidence type="ECO:0000256" key="1">
    <source>
        <dbReference type="ARBA" id="ARBA00004123"/>
    </source>
</evidence>
<accession>A0A2A6BAV5</accession>
<evidence type="ECO:0000313" key="12">
    <source>
        <dbReference type="EnsemblMetazoa" id="PPA05268.1"/>
    </source>
</evidence>
<dbReference type="PROSITE" id="PS00028">
    <property type="entry name" value="ZINC_FINGER_C2H2_1"/>
    <property type="match status" value="8"/>
</dbReference>
<evidence type="ECO:0000256" key="8">
    <source>
        <dbReference type="ARBA" id="ARBA00023163"/>
    </source>
</evidence>
<reference evidence="13" key="1">
    <citation type="journal article" date="2008" name="Nat. Genet.">
        <title>The Pristionchus pacificus genome provides a unique perspective on nematode lifestyle and parasitism.</title>
        <authorList>
            <person name="Dieterich C."/>
            <person name="Clifton S.W."/>
            <person name="Schuster L.N."/>
            <person name="Chinwalla A."/>
            <person name="Delehaunty K."/>
            <person name="Dinkelacker I."/>
            <person name="Fulton L."/>
            <person name="Fulton R."/>
            <person name="Godfrey J."/>
            <person name="Minx P."/>
            <person name="Mitreva M."/>
            <person name="Roeseler W."/>
            <person name="Tian H."/>
            <person name="Witte H."/>
            <person name="Yang S.P."/>
            <person name="Wilson R.K."/>
            <person name="Sommer R.J."/>
        </authorList>
    </citation>
    <scope>NUCLEOTIDE SEQUENCE [LARGE SCALE GENOMIC DNA]</scope>
    <source>
        <strain evidence="13">PS312</strain>
    </source>
</reference>
<feature type="region of interest" description="Disordered" evidence="10">
    <location>
        <begin position="995"/>
        <end position="1038"/>
    </location>
</feature>
<dbReference type="Pfam" id="PF12874">
    <property type="entry name" value="zf-met"/>
    <property type="match status" value="1"/>
</dbReference>
<evidence type="ECO:0000256" key="5">
    <source>
        <dbReference type="ARBA" id="ARBA00022833"/>
    </source>
</evidence>
<feature type="compositionally biased region" description="Acidic residues" evidence="10">
    <location>
        <begin position="1014"/>
        <end position="1038"/>
    </location>
</feature>
<keyword evidence="3" id="KW-0677">Repeat</keyword>
<keyword evidence="11" id="KW-0812">Transmembrane</keyword>
<dbReference type="FunFam" id="3.30.160.60:FF:000065">
    <property type="entry name" value="B-cell CLL/lymphoma 6, member B"/>
    <property type="match status" value="1"/>
</dbReference>